<dbReference type="RefSeq" id="XP_043013509.1">
    <property type="nucleotide sequence ID" value="XM_043148907.1"/>
</dbReference>
<proteinExistence type="predicted"/>
<dbReference type="GeneID" id="66073507"/>
<accession>A0A9P7UYJ4</accession>
<dbReference type="EMBL" id="CM032182">
    <property type="protein sequence ID" value="KAG7097039.1"/>
    <property type="molecule type" value="Genomic_DNA"/>
</dbReference>
<dbReference type="AlphaFoldDB" id="A0A9P7UYJ4"/>
<sequence length="231" mass="25656">MACSWTSCLNQYIEELGNGSEHRTAAISIPVSTLDLETIVELDSTIPSRTEELKTKTTVMPLEIISYRLEDGHPGSVQRFSISSKHQNTVSCTWCTENPVFLSPLLCYHLQNHFRVLIDTPFLKKGFKISTQFGSPILVESVHHLTAHGERTINSKNAYLNPQGSLAAQLAVSMLLNIKFIATLYCVLVATSTVVQCAVLKQRDGYQQPTEEVKDVHCLFDRDSSGIALCL</sequence>
<organism evidence="1 2">
    <name type="scientific">Marasmius oreades</name>
    <name type="common">fairy-ring Marasmius</name>
    <dbReference type="NCBI Taxonomy" id="181124"/>
    <lineage>
        <taxon>Eukaryota</taxon>
        <taxon>Fungi</taxon>
        <taxon>Dikarya</taxon>
        <taxon>Basidiomycota</taxon>
        <taxon>Agaricomycotina</taxon>
        <taxon>Agaricomycetes</taxon>
        <taxon>Agaricomycetidae</taxon>
        <taxon>Agaricales</taxon>
        <taxon>Marasmiineae</taxon>
        <taxon>Marasmiaceae</taxon>
        <taxon>Marasmius</taxon>
    </lineage>
</organism>
<gene>
    <name evidence="1" type="ORF">E1B28_004431</name>
</gene>
<protein>
    <submittedName>
        <fullName evidence="1">Uncharacterized protein</fullName>
    </submittedName>
</protein>
<dbReference type="Proteomes" id="UP001049176">
    <property type="component" value="Chromosome 2"/>
</dbReference>
<name>A0A9P7UYJ4_9AGAR</name>
<keyword evidence="2" id="KW-1185">Reference proteome</keyword>
<comment type="caution">
    <text evidence="1">The sequence shown here is derived from an EMBL/GenBank/DDBJ whole genome shotgun (WGS) entry which is preliminary data.</text>
</comment>
<dbReference type="KEGG" id="more:E1B28_004431"/>
<evidence type="ECO:0000313" key="2">
    <source>
        <dbReference type="Proteomes" id="UP001049176"/>
    </source>
</evidence>
<evidence type="ECO:0000313" key="1">
    <source>
        <dbReference type="EMBL" id="KAG7097039.1"/>
    </source>
</evidence>
<reference evidence="1" key="1">
    <citation type="journal article" date="2021" name="Genome Biol. Evol.">
        <title>The assembled and annotated genome of the fairy-ring fungus Marasmius oreades.</title>
        <authorList>
            <person name="Hiltunen M."/>
            <person name="Ament-Velasquez S.L."/>
            <person name="Johannesson H."/>
        </authorList>
    </citation>
    <scope>NUCLEOTIDE SEQUENCE</scope>
    <source>
        <strain evidence="1">03SP1</strain>
    </source>
</reference>